<dbReference type="EMBL" id="LLXL01005095">
    <property type="protein sequence ID" value="PKK56801.1"/>
    <property type="molecule type" value="Genomic_DNA"/>
</dbReference>
<sequence length="67" mass="8254">MSSIIELLDIDDYNEEDLIADPRVRNWTYFPNIILWYFCTRLVENHFIKFKRQKHSFYRTISLIHAC</sequence>
<dbReference type="EMBL" id="LLXL01005079">
    <property type="protein sequence ID" value="PKK56820.1"/>
    <property type="molecule type" value="Genomic_DNA"/>
</dbReference>
<name>A0A2N1M569_9GLOM</name>
<reference evidence="1 4" key="1">
    <citation type="submission" date="2016-04" db="EMBL/GenBank/DDBJ databases">
        <title>Genome analyses suggest a sexual origin of heterokaryosis in a supposedly ancient asexual fungus.</title>
        <authorList>
            <person name="Ropars J."/>
            <person name="Sedzielewska K."/>
            <person name="Noel J."/>
            <person name="Charron P."/>
            <person name="Farinelli L."/>
            <person name="Marton T."/>
            <person name="Kruger M."/>
            <person name="Pelin A."/>
            <person name="Brachmann A."/>
            <person name="Corradi N."/>
        </authorList>
    </citation>
    <scope>NUCLEOTIDE SEQUENCE [LARGE SCALE GENOMIC DNA]</scope>
    <source>
        <strain evidence="1 4">C2</strain>
    </source>
</reference>
<protein>
    <submittedName>
        <fullName evidence="1">Uncharacterized protein</fullName>
    </submittedName>
</protein>
<evidence type="ECO:0000313" key="1">
    <source>
        <dbReference type="EMBL" id="PKK56801.1"/>
    </source>
</evidence>
<gene>
    <name evidence="3" type="ORF">RhiirC2_763862</name>
    <name evidence="2" type="ORF">RhiirC2_764222</name>
    <name evidence="1" type="ORF">RhiirC2_764228</name>
</gene>
<comment type="caution">
    <text evidence="1">The sequence shown here is derived from an EMBL/GenBank/DDBJ whole genome shotgun (WGS) entry which is preliminary data.</text>
</comment>
<organism evidence="1 4">
    <name type="scientific">Rhizophagus irregularis</name>
    <dbReference type="NCBI Taxonomy" id="588596"/>
    <lineage>
        <taxon>Eukaryota</taxon>
        <taxon>Fungi</taxon>
        <taxon>Fungi incertae sedis</taxon>
        <taxon>Mucoromycota</taxon>
        <taxon>Glomeromycotina</taxon>
        <taxon>Glomeromycetes</taxon>
        <taxon>Glomerales</taxon>
        <taxon>Glomeraceae</taxon>
        <taxon>Rhizophagus</taxon>
    </lineage>
</organism>
<evidence type="ECO:0000313" key="4">
    <source>
        <dbReference type="Proteomes" id="UP000233469"/>
    </source>
</evidence>
<proteinExistence type="predicted"/>
<accession>A0A2N1M569</accession>
<evidence type="ECO:0000313" key="3">
    <source>
        <dbReference type="EMBL" id="PKK57594.1"/>
    </source>
</evidence>
<evidence type="ECO:0000313" key="2">
    <source>
        <dbReference type="EMBL" id="PKK56820.1"/>
    </source>
</evidence>
<reference evidence="1 4" key="2">
    <citation type="submission" date="2017-10" db="EMBL/GenBank/DDBJ databases">
        <title>Extensive intraspecific genome diversity in a model arbuscular mycorrhizal fungus.</title>
        <authorList>
            <person name="Chen E.C.H."/>
            <person name="Morin E."/>
            <person name="Baudet D."/>
            <person name="Noel J."/>
            <person name="Ndikumana S."/>
            <person name="Charron P."/>
            <person name="St-Onge C."/>
            <person name="Giorgi J."/>
            <person name="Grigoriev I.V."/>
            <person name="Roux C."/>
            <person name="Martin F.M."/>
            <person name="Corradi N."/>
        </authorList>
    </citation>
    <scope>NUCLEOTIDE SEQUENCE [LARGE SCALE GENOMIC DNA]</scope>
    <source>
        <strain evidence="1 4">C2</strain>
    </source>
</reference>
<dbReference type="EMBL" id="LLXL01004251">
    <property type="protein sequence ID" value="PKK57594.1"/>
    <property type="molecule type" value="Genomic_DNA"/>
</dbReference>
<dbReference type="AlphaFoldDB" id="A0A2N1M569"/>
<dbReference type="Proteomes" id="UP000233469">
    <property type="component" value="Unassembled WGS sequence"/>
</dbReference>